<dbReference type="AlphaFoldDB" id="A0A1G2HDV2"/>
<comment type="similarity">
    <text evidence="3 7">Belongs to the NAD(P)-dependent epimerase/dehydratase family. dTDP-glucose dehydratase subfamily.</text>
</comment>
<evidence type="ECO:0000256" key="2">
    <source>
        <dbReference type="ARBA" id="ARBA00001911"/>
    </source>
</evidence>
<dbReference type="InterPro" id="IPR016040">
    <property type="entry name" value="NAD(P)-bd_dom"/>
</dbReference>
<evidence type="ECO:0000256" key="5">
    <source>
        <dbReference type="ARBA" id="ARBA00023027"/>
    </source>
</evidence>
<dbReference type="EC" id="4.2.1.46" evidence="4 7"/>
<keyword evidence="6 7" id="KW-0456">Lyase</keyword>
<dbReference type="Pfam" id="PF16363">
    <property type="entry name" value="GDP_Man_Dehyd"/>
    <property type="match status" value="1"/>
</dbReference>
<dbReference type="Gene3D" id="3.90.550.10">
    <property type="entry name" value="Spore Coat Polysaccharide Biosynthesis Protein SpsA, Chain A"/>
    <property type="match status" value="1"/>
</dbReference>
<evidence type="ECO:0000313" key="11">
    <source>
        <dbReference type="Proteomes" id="UP000178835"/>
    </source>
</evidence>
<proteinExistence type="inferred from homology"/>
<feature type="domain" description="Nucleotidyl transferase" evidence="8">
    <location>
        <begin position="406"/>
        <end position="640"/>
    </location>
</feature>
<evidence type="ECO:0000256" key="6">
    <source>
        <dbReference type="ARBA" id="ARBA00023239"/>
    </source>
</evidence>
<comment type="catalytic activity">
    <reaction evidence="1 7">
        <text>dTDP-alpha-D-glucose = dTDP-4-dehydro-6-deoxy-alpha-D-glucose + H2O</text>
        <dbReference type="Rhea" id="RHEA:17221"/>
        <dbReference type="ChEBI" id="CHEBI:15377"/>
        <dbReference type="ChEBI" id="CHEBI:57477"/>
        <dbReference type="ChEBI" id="CHEBI:57649"/>
        <dbReference type="EC" id="4.2.1.46"/>
    </reaction>
</comment>
<dbReference type="FunFam" id="3.40.50.720:FF:000304">
    <property type="entry name" value="UDP-glucose 4,6-dehydratase"/>
    <property type="match status" value="1"/>
</dbReference>
<dbReference type="InterPro" id="IPR005835">
    <property type="entry name" value="NTP_transferase_dom"/>
</dbReference>
<dbReference type="CDD" id="cd04189">
    <property type="entry name" value="G1P_TT_long"/>
    <property type="match status" value="1"/>
</dbReference>
<keyword evidence="5" id="KW-0520">NAD</keyword>
<dbReference type="EMBL" id="MHOH01000016">
    <property type="protein sequence ID" value="OGZ60655.1"/>
    <property type="molecule type" value="Genomic_DNA"/>
</dbReference>
<comment type="cofactor">
    <cofactor evidence="2 7">
        <name>NAD(+)</name>
        <dbReference type="ChEBI" id="CHEBI:57540"/>
    </cofactor>
</comment>
<evidence type="ECO:0000259" key="8">
    <source>
        <dbReference type="Pfam" id="PF00483"/>
    </source>
</evidence>
<evidence type="ECO:0000256" key="1">
    <source>
        <dbReference type="ARBA" id="ARBA00001539"/>
    </source>
</evidence>
<dbReference type="GO" id="GO:0009225">
    <property type="term" value="P:nucleotide-sugar metabolic process"/>
    <property type="evidence" value="ECO:0007669"/>
    <property type="project" value="InterPro"/>
</dbReference>
<dbReference type="InterPro" id="IPR036291">
    <property type="entry name" value="NAD(P)-bd_dom_sf"/>
</dbReference>
<dbReference type="Gene3D" id="3.90.25.10">
    <property type="entry name" value="UDP-galactose 4-epimerase, domain 1"/>
    <property type="match status" value="1"/>
</dbReference>
<evidence type="ECO:0000256" key="7">
    <source>
        <dbReference type="RuleBase" id="RU004473"/>
    </source>
</evidence>
<dbReference type="NCBIfam" id="TIGR01181">
    <property type="entry name" value="dTDP_gluc_dehyt"/>
    <property type="match status" value="1"/>
</dbReference>
<dbReference type="InterPro" id="IPR005888">
    <property type="entry name" value="dTDP_Gluc_deHydtase"/>
</dbReference>
<evidence type="ECO:0000313" key="10">
    <source>
        <dbReference type="EMBL" id="OGZ60655.1"/>
    </source>
</evidence>
<dbReference type="Gene3D" id="3.40.50.720">
    <property type="entry name" value="NAD(P)-binding Rossmann-like Domain"/>
    <property type="match status" value="1"/>
</dbReference>
<dbReference type="CDD" id="cd05246">
    <property type="entry name" value="dTDP_GD_SDR_e"/>
    <property type="match status" value="1"/>
</dbReference>
<dbReference type="SUPFAM" id="SSF51735">
    <property type="entry name" value="NAD(P)-binding Rossmann-fold domains"/>
    <property type="match status" value="1"/>
</dbReference>
<evidence type="ECO:0000256" key="4">
    <source>
        <dbReference type="ARBA" id="ARBA00011990"/>
    </source>
</evidence>
<dbReference type="Proteomes" id="UP000178835">
    <property type="component" value="Unassembled WGS sequence"/>
</dbReference>
<gene>
    <name evidence="10" type="ORF">A2919_02015</name>
</gene>
<comment type="caution">
    <text evidence="10">The sequence shown here is derived from an EMBL/GenBank/DDBJ whole genome shotgun (WGS) entry which is preliminary data.</text>
</comment>
<protein>
    <recommendedName>
        <fullName evidence="4 7">dTDP-glucose 4,6-dehydratase</fullName>
        <ecNumber evidence="4 7">4.2.1.46</ecNumber>
    </recommendedName>
</protein>
<sequence>MRMDFELVPLESDEQLKPDFKNKNLKNRPKVELASRLFSEGQVDMEGAIKMTGEHPIDLKHLFTEQGILPYKKILVCGGAGFIGSNFIHYLLKKYPSYNIVNYDKLTYAGNLENLRDVENDPRYKFVKADIADAEKLEEVIKDENIDLIVNFAAESHVDRSIENSADFVRSNVLGVQTLLEAVTKNNMRLIQISTDEVFGSTDEGAFHEESPHRPNSPYSAAKSGGDMLCRAYNETHGTDVVVTHSCNVFGPLQYPEKLIPLFVTNLLEDKKVPVYGNGLNVREWIDVHDHSRAIDLIMKNGKAGEIFNIGTGQEKTNMEITNTILEKFGKDASHIEFVDDRKGHDKRYAIDSTKLRNMGWEPSLNFEASMARTIDWYKENENWWKPLKYPASQNYKKDASRKGMKALITAGGRGTRLQPITFTRNKHVIPLANKPMIEHAIEKVVGAGITDIGISINEGEKELQKIIGDGSRFGTDITYIEQIGGALGLAHVIKNAKDFLGDSPFLFYLGDNIISADLNEFVDEFLNKKLSCFLALSKVKDPERFGVPVIEGDKIIRVEEKPEKPASNFAVTGLYMYDKNVIEAVENIKPSARGELEISDANTYLIDKGLDVGFKEITGWWKDTGKPSDLLDGNRLLLEQIHPDIKGEIDAEADVSGKVILGEGSVIKGKSFVRGPVAIGENTKIIDSYIGPYTSIGNNTTVEKAEIEHSIIMDNVNIHTPKRIVDSILGHGVKVAHSIKTSPSGHKIVAGDNSEIEL</sequence>
<dbReference type="Pfam" id="PF00483">
    <property type="entry name" value="NTP_transferase"/>
    <property type="match status" value="1"/>
</dbReference>
<dbReference type="NCBIfam" id="TIGR01208">
    <property type="entry name" value="rmlA_long"/>
    <property type="match status" value="1"/>
</dbReference>
<accession>A0A1G2HDV2</accession>
<dbReference type="PANTHER" id="PTHR43000">
    <property type="entry name" value="DTDP-D-GLUCOSE 4,6-DEHYDRATASE-RELATED"/>
    <property type="match status" value="1"/>
</dbReference>
<dbReference type="Gene3D" id="2.160.10.10">
    <property type="entry name" value="Hexapeptide repeat proteins"/>
    <property type="match status" value="1"/>
</dbReference>
<dbReference type="InterPro" id="IPR029044">
    <property type="entry name" value="Nucleotide-diphossugar_trans"/>
</dbReference>
<evidence type="ECO:0000256" key="3">
    <source>
        <dbReference type="ARBA" id="ARBA00008178"/>
    </source>
</evidence>
<organism evidence="10 11">
    <name type="scientific">Candidatus Spechtbacteria bacterium RIFCSPLOWO2_01_FULL_43_12</name>
    <dbReference type="NCBI Taxonomy" id="1802162"/>
    <lineage>
        <taxon>Bacteria</taxon>
        <taxon>Candidatus Spechtiibacteriota</taxon>
    </lineage>
</organism>
<name>A0A1G2HDV2_9BACT</name>
<dbReference type="SUPFAM" id="SSF53448">
    <property type="entry name" value="Nucleotide-diphospho-sugar transferases"/>
    <property type="match status" value="1"/>
</dbReference>
<feature type="domain" description="NAD(P)-binding" evidence="9">
    <location>
        <begin position="75"/>
        <end position="372"/>
    </location>
</feature>
<evidence type="ECO:0000259" key="9">
    <source>
        <dbReference type="Pfam" id="PF16363"/>
    </source>
</evidence>
<dbReference type="InterPro" id="IPR005908">
    <property type="entry name" value="G1P_thy_trans_l"/>
</dbReference>
<dbReference type="GO" id="GO:0008460">
    <property type="term" value="F:dTDP-glucose 4,6-dehydratase activity"/>
    <property type="evidence" value="ECO:0007669"/>
    <property type="project" value="UniProtKB-EC"/>
</dbReference>
<reference evidence="10 11" key="1">
    <citation type="journal article" date="2016" name="Nat. Commun.">
        <title>Thousands of microbial genomes shed light on interconnected biogeochemical processes in an aquifer system.</title>
        <authorList>
            <person name="Anantharaman K."/>
            <person name="Brown C.T."/>
            <person name="Hug L.A."/>
            <person name="Sharon I."/>
            <person name="Castelle C.J."/>
            <person name="Probst A.J."/>
            <person name="Thomas B.C."/>
            <person name="Singh A."/>
            <person name="Wilkins M.J."/>
            <person name="Karaoz U."/>
            <person name="Brodie E.L."/>
            <person name="Williams K.H."/>
            <person name="Hubbard S.S."/>
            <person name="Banfield J.F."/>
        </authorList>
    </citation>
    <scope>NUCLEOTIDE SEQUENCE [LARGE SCALE GENOMIC DNA]</scope>
</reference>